<protein>
    <submittedName>
        <fullName evidence="3">Thioredoxin</fullName>
    </submittedName>
</protein>
<comment type="caution">
    <text evidence="3">The sequence shown here is derived from an EMBL/GenBank/DDBJ whole genome shotgun (WGS) entry which is preliminary data.</text>
</comment>
<dbReference type="InterPro" id="IPR013766">
    <property type="entry name" value="Thioredoxin_domain"/>
</dbReference>
<dbReference type="RefSeq" id="WP_068422572.1">
    <property type="nucleotide sequence ID" value="NZ_LVHI01000005.1"/>
</dbReference>
<keyword evidence="4" id="KW-1185">Reference proteome</keyword>
<sequence>MSRTLKMSLALVVVFAAALAVFLVMDRSGTPDAATAQQASTDPASIAVRENSHRLNTAPDGRVTFVEFLDFECEACRSAYPAIEQLREEYGDRVTFVARYFPIASHFNAERAARAVEAAAQQGEFEAMYQRMYETQEEWGEQRTPKDELFRSFAVDLGLDMTTFDAAYTDPATLERIQADVTDGTALGVQGTPTFFLNGEKIEPRTYGDLADALDAALG</sequence>
<dbReference type="SUPFAM" id="SSF52833">
    <property type="entry name" value="Thioredoxin-like"/>
    <property type="match status" value="1"/>
</dbReference>
<dbReference type="Pfam" id="PF13462">
    <property type="entry name" value="Thioredoxin_4"/>
    <property type="match status" value="1"/>
</dbReference>
<dbReference type="PANTHER" id="PTHR13887">
    <property type="entry name" value="GLUTATHIONE S-TRANSFERASE KAPPA"/>
    <property type="match status" value="1"/>
</dbReference>
<feature type="domain" description="Thioredoxin" evidence="2">
    <location>
        <begin position="28"/>
        <end position="219"/>
    </location>
</feature>
<evidence type="ECO:0000259" key="2">
    <source>
        <dbReference type="PROSITE" id="PS51352"/>
    </source>
</evidence>
<dbReference type="InterPro" id="IPR036249">
    <property type="entry name" value="Thioredoxin-like_sf"/>
</dbReference>
<proteinExistence type="inferred from homology"/>
<evidence type="ECO:0000313" key="3">
    <source>
        <dbReference type="EMBL" id="OAK56273.1"/>
    </source>
</evidence>
<accession>A0A177YL89</accession>
<evidence type="ECO:0000313" key="4">
    <source>
        <dbReference type="Proteomes" id="UP000077519"/>
    </source>
</evidence>
<dbReference type="AlphaFoldDB" id="A0A177YL89"/>
<reference evidence="3 4" key="1">
    <citation type="submission" date="2016-03" db="EMBL/GenBank/DDBJ databases">
        <title>Genome sequence of Rhodococcus kyotonensis KB10.</title>
        <authorList>
            <person name="Jeong H."/>
            <person name="Hong C.E."/>
            <person name="Jo S.H."/>
            <person name="Park J.M."/>
        </authorList>
    </citation>
    <scope>NUCLEOTIDE SEQUENCE [LARGE SCALE GENOMIC DNA]</scope>
    <source>
        <strain evidence="3 4">KB10</strain>
    </source>
</reference>
<dbReference type="Proteomes" id="UP000077519">
    <property type="component" value="Unassembled WGS sequence"/>
</dbReference>
<comment type="similarity">
    <text evidence="1">Belongs to the thioredoxin family. DsbA subfamily.</text>
</comment>
<dbReference type="InterPro" id="IPR012336">
    <property type="entry name" value="Thioredoxin-like_fold"/>
</dbReference>
<organism evidence="3 4">
    <name type="scientific">Rhodococcoides kyotonense</name>
    <dbReference type="NCBI Taxonomy" id="398843"/>
    <lineage>
        <taxon>Bacteria</taxon>
        <taxon>Bacillati</taxon>
        <taxon>Actinomycetota</taxon>
        <taxon>Actinomycetes</taxon>
        <taxon>Mycobacteriales</taxon>
        <taxon>Nocardiaceae</taxon>
        <taxon>Rhodococcoides</taxon>
    </lineage>
</organism>
<evidence type="ECO:0000256" key="1">
    <source>
        <dbReference type="ARBA" id="ARBA00005791"/>
    </source>
</evidence>
<gene>
    <name evidence="3" type="ORF">A3K89_17580</name>
</gene>
<dbReference type="Gene3D" id="3.40.30.10">
    <property type="entry name" value="Glutaredoxin"/>
    <property type="match status" value="1"/>
</dbReference>
<dbReference type="PROSITE" id="PS51352">
    <property type="entry name" value="THIOREDOXIN_2"/>
    <property type="match status" value="1"/>
</dbReference>
<dbReference type="PANTHER" id="PTHR13887:SF55">
    <property type="entry name" value="SLR0313 PROTEIN"/>
    <property type="match status" value="1"/>
</dbReference>
<name>A0A177YL89_9NOCA</name>
<dbReference type="EMBL" id="LVHI01000005">
    <property type="protein sequence ID" value="OAK56273.1"/>
    <property type="molecule type" value="Genomic_DNA"/>
</dbReference>